<gene>
    <name evidence="7 11" type="primary">hemE</name>
    <name evidence="11" type="ORF">NB063_11845</name>
</gene>
<dbReference type="InterPro" id="IPR000257">
    <property type="entry name" value="Uroporphyrinogen_deCOase"/>
</dbReference>
<evidence type="ECO:0000256" key="3">
    <source>
        <dbReference type="ARBA" id="ARBA00012288"/>
    </source>
</evidence>
<dbReference type="PANTHER" id="PTHR21091:SF169">
    <property type="entry name" value="UROPORPHYRINOGEN DECARBOXYLASE"/>
    <property type="match status" value="1"/>
</dbReference>
<dbReference type="EC" id="4.1.1.37" evidence="3 7"/>
<feature type="binding site" evidence="7">
    <location>
        <position position="377"/>
    </location>
    <ligand>
        <name>substrate</name>
    </ligand>
</feature>
<dbReference type="SUPFAM" id="SSF51726">
    <property type="entry name" value="UROD/MetE-like"/>
    <property type="match status" value="1"/>
</dbReference>
<evidence type="ECO:0000256" key="5">
    <source>
        <dbReference type="ARBA" id="ARBA00023239"/>
    </source>
</evidence>
<evidence type="ECO:0000259" key="10">
    <source>
        <dbReference type="PROSITE" id="PS00907"/>
    </source>
</evidence>
<protein>
    <recommendedName>
        <fullName evidence="3 7">Uroporphyrinogen decarboxylase</fullName>
        <shortName evidence="7">UPD</shortName>
        <shortName evidence="7">URO-D</shortName>
        <ecNumber evidence="3 7">4.1.1.37</ecNumber>
    </recommendedName>
</protein>
<evidence type="ECO:0000259" key="9">
    <source>
        <dbReference type="PROSITE" id="PS00906"/>
    </source>
</evidence>
<comment type="caution">
    <text evidence="11">The sequence shown here is derived from an EMBL/GenBank/DDBJ whole genome shotgun (WGS) entry which is preliminary data.</text>
</comment>
<sequence>MNFSGLRIASLESRRAEDMARLITKFGGEACVSPSMREVPIEPNRPAIDFAYRVITGEIPIVIFMTGVGFRYLLKSTEKHVDSQRFLDALSDITTIARGPKPASAMREFGVTATHRVPEPNTWRDLLRTIDEGIPIANQVVGIQEYGVTNTSLIAGLEARGAIPETVRVYGWEYPEDTGPLEENVRAIAAGERDMLLLTSAHQVVNMLRMAESLNLTEALRAGLAKTVIVSIGPTTSEMLRESDLHVDMEPSHPKMGHLVNEAAREAASLVEKRRAAHQAESFARVSVTATSEREPLEAVDEHPSQSSLFMKACRGEPTPRTPVWLMRQAGRYMQEYRSVRSQQTFLELCANPTLCSEVMCTAVERLGVDAAIIFSDLLPILVPMGFDLEFVKGDGPVIHNPVRTAADVDRVKPLDNPQDLGFVYETVRQTRKDLPETIPLIGFAGAPFTLASYAIEGGGSKQYAATKQLMRADDGGWSALMDRLTDAIIVYLNEQISAGAQCVQLFDSWAGCLSAADYTRFVLPWMQRIIMGVTPGVPLINFATGNPELLPLLRGDRRTVVGVDWRIDMATAWKRIGHDISVQGNMDPTVLLTDPKTIRAAAKELLDEVGNRPGHIFNLGHGVMQMTPVENAIELVRAVQELSVRDGFSGASGSNDGQDEL</sequence>
<keyword evidence="5 7" id="KW-0456">Lyase</keyword>
<evidence type="ECO:0000256" key="8">
    <source>
        <dbReference type="RuleBase" id="RU004169"/>
    </source>
</evidence>
<dbReference type="HAMAP" id="MF_00218">
    <property type="entry name" value="URO_D"/>
    <property type="match status" value="1"/>
</dbReference>
<comment type="subunit">
    <text evidence="7">Homodimer.</text>
</comment>
<evidence type="ECO:0000256" key="4">
    <source>
        <dbReference type="ARBA" id="ARBA00022793"/>
    </source>
</evidence>
<feature type="domain" description="Uroporphyrinogen decarboxylase (URO-D)" evidence="9">
    <location>
        <begin position="323"/>
        <end position="332"/>
    </location>
</feature>
<dbReference type="NCBIfam" id="TIGR01464">
    <property type="entry name" value="hemE"/>
    <property type="match status" value="1"/>
</dbReference>
<dbReference type="CDD" id="cd06578">
    <property type="entry name" value="HemD"/>
    <property type="match status" value="1"/>
</dbReference>
<feature type="site" description="Transition state stabilizer" evidence="7">
    <location>
        <position position="377"/>
    </location>
</feature>
<feature type="binding site" evidence="7">
    <location>
        <position position="454"/>
    </location>
    <ligand>
        <name>substrate</name>
    </ligand>
</feature>
<evidence type="ECO:0000313" key="12">
    <source>
        <dbReference type="Proteomes" id="UP001202961"/>
    </source>
</evidence>
<comment type="function">
    <text evidence="7">Catalyzes the decarboxylation of four acetate groups of uroporphyrinogen-III to yield coproporphyrinogen-III.</text>
</comment>
<comment type="catalytic activity">
    <reaction evidence="7">
        <text>uroporphyrinogen III + 4 H(+) = coproporphyrinogen III + 4 CO2</text>
        <dbReference type="Rhea" id="RHEA:19865"/>
        <dbReference type="ChEBI" id="CHEBI:15378"/>
        <dbReference type="ChEBI" id="CHEBI:16526"/>
        <dbReference type="ChEBI" id="CHEBI:57308"/>
        <dbReference type="ChEBI" id="CHEBI:57309"/>
        <dbReference type="EC" id="4.1.1.37"/>
    </reaction>
</comment>
<evidence type="ECO:0000256" key="1">
    <source>
        <dbReference type="ARBA" id="ARBA00004804"/>
    </source>
</evidence>
<feature type="domain" description="Uroporphyrinogen decarboxylase (URO-D)" evidence="10">
    <location>
        <begin position="442"/>
        <end position="458"/>
    </location>
</feature>
<dbReference type="InterPro" id="IPR006361">
    <property type="entry name" value="Uroporphyrinogen_deCO2ase_HemE"/>
</dbReference>
<feature type="binding site" evidence="7">
    <location>
        <position position="509"/>
    </location>
    <ligand>
        <name>substrate</name>
    </ligand>
</feature>
<feature type="binding site" evidence="7">
    <location>
        <position position="622"/>
    </location>
    <ligand>
        <name>substrate</name>
    </ligand>
</feature>
<proteinExistence type="inferred from homology"/>
<dbReference type="CDD" id="cd00717">
    <property type="entry name" value="URO-D"/>
    <property type="match status" value="1"/>
</dbReference>
<dbReference type="Proteomes" id="UP001202961">
    <property type="component" value="Unassembled WGS sequence"/>
</dbReference>
<dbReference type="InterPro" id="IPR003754">
    <property type="entry name" value="4pyrrol_synth_uPrphyn_synth"/>
</dbReference>
<dbReference type="Gene3D" id="3.20.20.210">
    <property type="match status" value="1"/>
</dbReference>
<evidence type="ECO:0000256" key="7">
    <source>
        <dbReference type="HAMAP-Rule" id="MF_00218"/>
    </source>
</evidence>
<dbReference type="Pfam" id="PF01208">
    <property type="entry name" value="URO-D"/>
    <property type="match status" value="1"/>
</dbReference>
<comment type="subcellular location">
    <subcellularLocation>
        <location evidence="7">Cytoplasm</location>
    </subcellularLocation>
</comment>
<comment type="pathway">
    <text evidence="1 7">Porphyrin-containing compound metabolism; protoporphyrin-IX biosynthesis; coproporphyrinogen-III from 5-aminolevulinate: step 4/4.</text>
</comment>
<dbReference type="RefSeq" id="WP_250928937.1">
    <property type="nucleotide sequence ID" value="NZ_JAMQBK010000031.1"/>
</dbReference>
<keyword evidence="4 7" id="KW-0210">Decarboxylase</keyword>
<dbReference type="SUPFAM" id="SSF69618">
    <property type="entry name" value="HemD-like"/>
    <property type="match status" value="1"/>
</dbReference>
<evidence type="ECO:0000313" key="11">
    <source>
        <dbReference type="EMBL" id="MCM2371299.1"/>
    </source>
</evidence>
<name>A0ABT0U331_9BACT</name>
<accession>A0ABT0U331</accession>
<dbReference type="Pfam" id="PF02602">
    <property type="entry name" value="HEM4"/>
    <property type="match status" value="1"/>
</dbReference>
<comment type="similarity">
    <text evidence="2 7 8">Belongs to the uroporphyrinogen decarboxylase family.</text>
</comment>
<dbReference type="PANTHER" id="PTHR21091">
    <property type="entry name" value="METHYLTETRAHYDROFOLATE:HOMOCYSTEINE METHYLTRANSFERASE RELATED"/>
    <property type="match status" value="1"/>
</dbReference>
<dbReference type="InterPro" id="IPR036108">
    <property type="entry name" value="4pyrrol_syn_uPrphyn_synt_sf"/>
</dbReference>
<dbReference type="PROSITE" id="PS00907">
    <property type="entry name" value="UROD_2"/>
    <property type="match status" value="1"/>
</dbReference>
<comment type="caution">
    <text evidence="7">Lacks conserved residue(s) required for the propagation of feature annotation.</text>
</comment>
<evidence type="ECO:0000256" key="6">
    <source>
        <dbReference type="ARBA" id="ARBA00023244"/>
    </source>
</evidence>
<evidence type="ECO:0000256" key="2">
    <source>
        <dbReference type="ARBA" id="ARBA00009935"/>
    </source>
</evidence>
<keyword evidence="12" id="KW-1185">Reference proteome</keyword>
<keyword evidence="6 7" id="KW-0627">Porphyrin biosynthesis</keyword>
<dbReference type="Gene3D" id="3.40.50.10090">
    <property type="match status" value="2"/>
</dbReference>
<dbReference type="EMBL" id="JAMQBK010000031">
    <property type="protein sequence ID" value="MCM2371299.1"/>
    <property type="molecule type" value="Genomic_DNA"/>
</dbReference>
<feature type="binding site" evidence="7">
    <location>
        <begin position="328"/>
        <end position="332"/>
    </location>
    <ligand>
        <name>substrate</name>
    </ligand>
</feature>
<keyword evidence="7" id="KW-0963">Cytoplasm</keyword>
<reference evidence="11 12" key="1">
    <citation type="journal article" date="2022" name="Syst. Appl. Microbiol.">
        <title>Rhodopirellula aestuarii sp. nov., a novel member of the genus Rhodopirellula isolated from brackish sediments collected in the Tagus River estuary, Portugal.</title>
        <authorList>
            <person name="Vitorino I.R."/>
            <person name="Klimek D."/>
            <person name="Calusinska M."/>
            <person name="Lobo-da-Cunha A."/>
            <person name="Vasconcelos V."/>
            <person name="Lage O.M."/>
        </authorList>
    </citation>
    <scope>NUCLEOTIDE SEQUENCE [LARGE SCALE GENOMIC DNA]</scope>
    <source>
        <strain evidence="11 12">ICT_H3.1</strain>
    </source>
</reference>
<dbReference type="GO" id="GO:0004853">
    <property type="term" value="F:uroporphyrinogen decarboxylase activity"/>
    <property type="evidence" value="ECO:0007669"/>
    <property type="project" value="UniProtKB-EC"/>
</dbReference>
<dbReference type="InterPro" id="IPR038071">
    <property type="entry name" value="UROD/MetE-like_sf"/>
</dbReference>
<dbReference type="PROSITE" id="PS00906">
    <property type="entry name" value="UROD_1"/>
    <property type="match status" value="1"/>
</dbReference>
<organism evidence="11 12">
    <name type="scientific">Aporhodopirellula aestuarii</name>
    <dbReference type="NCBI Taxonomy" id="2950107"/>
    <lineage>
        <taxon>Bacteria</taxon>
        <taxon>Pseudomonadati</taxon>
        <taxon>Planctomycetota</taxon>
        <taxon>Planctomycetia</taxon>
        <taxon>Pirellulales</taxon>
        <taxon>Pirellulaceae</taxon>
        <taxon>Aporhodopirellula</taxon>
    </lineage>
</organism>